<evidence type="ECO:0000313" key="6">
    <source>
        <dbReference type="Proteomes" id="UP000006633"/>
    </source>
</evidence>
<name>D7A5P2_ANCN5</name>
<reference evidence="5 6" key="1">
    <citation type="journal article" date="2012" name="Stand. Genomic Sci.">
        <title>Complete genome sequence of the facultatively chemolithoautotrophic and methylotrophic alpha Proteobacterium Starkeya novella type strain (ATCC 8093(T)).</title>
        <authorList>
            <person name="Kappler U."/>
            <person name="Davenport K."/>
            <person name="Beatson S."/>
            <person name="Lucas S."/>
            <person name="Lapidus A."/>
            <person name="Copeland A."/>
            <person name="Berry K.W."/>
            <person name="Glavina Del Rio T."/>
            <person name="Hammon N."/>
            <person name="Dalin E."/>
            <person name="Tice H."/>
            <person name="Pitluck S."/>
            <person name="Richardson P."/>
            <person name="Bruce D."/>
            <person name="Goodwin L.A."/>
            <person name="Han C."/>
            <person name="Tapia R."/>
            <person name="Detter J.C."/>
            <person name="Chang Y.J."/>
            <person name="Jeffries C.D."/>
            <person name="Land M."/>
            <person name="Hauser L."/>
            <person name="Kyrpides N.C."/>
            <person name="Goker M."/>
            <person name="Ivanova N."/>
            <person name="Klenk H.P."/>
            <person name="Woyke T."/>
        </authorList>
    </citation>
    <scope>NUCLEOTIDE SEQUENCE [LARGE SCALE GENOMIC DNA]</scope>
    <source>
        <strain evidence="6">ATCC 8093 / DSM 506 / JCM 20403 / CCM 1077 / IAM 12100 / NBRC 12443 / NCIMB 10456</strain>
    </source>
</reference>
<dbReference type="eggNOG" id="COG0662">
    <property type="taxonomic scope" value="Bacteria"/>
</dbReference>
<dbReference type="eggNOG" id="COG2207">
    <property type="taxonomic scope" value="Bacteria"/>
</dbReference>
<dbReference type="PROSITE" id="PS01124">
    <property type="entry name" value="HTH_ARAC_FAMILY_2"/>
    <property type="match status" value="1"/>
</dbReference>
<keyword evidence="6" id="KW-1185">Reference proteome</keyword>
<dbReference type="InterPro" id="IPR018062">
    <property type="entry name" value="HTH_AraC-typ_CS"/>
</dbReference>
<dbReference type="PANTHER" id="PTHR43280">
    <property type="entry name" value="ARAC-FAMILY TRANSCRIPTIONAL REGULATOR"/>
    <property type="match status" value="1"/>
</dbReference>
<dbReference type="Gene3D" id="1.10.10.60">
    <property type="entry name" value="Homeodomain-like"/>
    <property type="match status" value="2"/>
</dbReference>
<evidence type="ECO:0000259" key="4">
    <source>
        <dbReference type="PROSITE" id="PS01124"/>
    </source>
</evidence>
<dbReference type="EMBL" id="CP002026">
    <property type="protein sequence ID" value="ADH88166.1"/>
    <property type="molecule type" value="Genomic_DNA"/>
</dbReference>
<keyword evidence="2" id="KW-0238">DNA-binding</keyword>
<evidence type="ECO:0000256" key="1">
    <source>
        <dbReference type="ARBA" id="ARBA00023015"/>
    </source>
</evidence>
<gene>
    <name evidence="5" type="ordered locus">Snov_0841</name>
</gene>
<dbReference type="CDD" id="cd06976">
    <property type="entry name" value="cupin_MtlR-like_N"/>
    <property type="match status" value="1"/>
</dbReference>
<dbReference type="OrthoDB" id="9816011at2"/>
<protein>
    <submittedName>
        <fullName evidence="5">Transcriptional regulator, AraC family</fullName>
    </submittedName>
</protein>
<dbReference type="GO" id="GO:0043565">
    <property type="term" value="F:sequence-specific DNA binding"/>
    <property type="evidence" value="ECO:0007669"/>
    <property type="project" value="InterPro"/>
</dbReference>
<dbReference type="GO" id="GO:0003700">
    <property type="term" value="F:DNA-binding transcription factor activity"/>
    <property type="evidence" value="ECO:0007669"/>
    <property type="project" value="InterPro"/>
</dbReference>
<evidence type="ECO:0000256" key="3">
    <source>
        <dbReference type="ARBA" id="ARBA00023163"/>
    </source>
</evidence>
<feature type="domain" description="HTH araC/xylS-type" evidence="4">
    <location>
        <begin position="200"/>
        <end position="298"/>
    </location>
</feature>
<dbReference type="STRING" id="639283.Snov_0841"/>
<dbReference type="InterPro" id="IPR009057">
    <property type="entry name" value="Homeodomain-like_sf"/>
</dbReference>
<proteinExistence type="predicted"/>
<dbReference type="InterPro" id="IPR018060">
    <property type="entry name" value="HTH_AraC"/>
</dbReference>
<dbReference type="SMART" id="SM00342">
    <property type="entry name" value="HTH_ARAC"/>
    <property type="match status" value="1"/>
</dbReference>
<evidence type="ECO:0000313" key="5">
    <source>
        <dbReference type="EMBL" id="ADH88166.1"/>
    </source>
</evidence>
<organism evidence="5 6">
    <name type="scientific">Ancylobacter novellus (strain ATCC 8093 / DSM 506 / JCM 20403 / CCM 1077 / IAM 12100 / NBRC 12443 / NCIMB 10456)</name>
    <name type="common">Starkeya novella</name>
    <dbReference type="NCBI Taxonomy" id="639283"/>
    <lineage>
        <taxon>Bacteria</taxon>
        <taxon>Pseudomonadati</taxon>
        <taxon>Pseudomonadota</taxon>
        <taxon>Alphaproteobacteria</taxon>
        <taxon>Hyphomicrobiales</taxon>
        <taxon>Xanthobacteraceae</taxon>
        <taxon>Ancylobacter</taxon>
    </lineage>
</organism>
<evidence type="ECO:0000256" key="2">
    <source>
        <dbReference type="ARBA" id="ARBA00023125"/>
    </source>
</evidence>
<dbReference type="Pfam" id="PF12833">
    <property type="entry name" value="HTH_18"/>
    <property type="match status" value="1"/>
</dbReference>
<dbReference type="RefSeq" id="WP_013165671.1">
    <property type="nucleotide sequence ID" value="NC_014217.1"/>
</dbReference>
<dbReference type="KEGG" id="sno:Snov_0841"/>
<dbReference type="SUPFAM" id="SSF46689">
    <property type="entry name" value="Homeodomain-like"/>
    <property type="match status" value="2"/>
</dbReference>
<dbReference type="PANTHER" id="PTHR43280:SF27">
    <property type="entry name" value="TRANSCRIPTIONAL REGULATOR MTLR"/>
    <property type="match status" value="1"/>
</dbReference>
<keyword evidence="1" id="KW-0805">Transcription regulation</keyword>
<dbReference type="Proteomes" id="UP000006633">
    <property type="component" value="Chromosome"/>
</dbReference>
<accession>D7A5P2</accession>
<dbReference type="PROSITE" id="PS00041">
    <property type="entry name" value="HTH_ARAC_FAMILY_1"/>
    <property type="match status" value="1"/>
</dbReference>
<dbReference type="AlphaFoldDB" id="D7A5P2"/>
<keyword evidence="3" id="KW-0804">Transcription</keyword>
<sequence>MDAEDEAARLFNAPSARRPVLEQIVTDAVESFLWRCDDYPWERNVWNVHPEYEIHLIRNASGIALVGDHIEPFEPGYLAIVGSGLPHDWVTATAPGEVIRGRDIVLQFDHQRVRHAATCFPELAGLESFLTLALRGLAFHGETRRQGAEILEAMREAGGIERLTLFLRLLGLMAARGEYKVLSSADFTPDTDHASLGSIHVALTYIRENFTRDVHLNDVAELLGMSEWTFSRFFKKNAGSSFTDYLRTLRVAYACKLLADTDMPITDICFEIGYANVSNFNRNFLSQRGTTPSSYRRLAQQRMTKRKDVAPDTLVRHGTMKPPIAATQPA</sequence>
<dbReference type="HOGENOM" id="CLU_000445_88_3_5"/>